<proteinExistence type="predicted"/>
<gene>
    <name evidence="2" type="ORF">MKZ38_009269</name>
</gene>
<accession>A0AAD5RH79</accession>
<feature type="region of interest" description="Disordered" evidence="1">
    <location>
        <begin position="1258"/>
        <end position="1279"/>
    </location>
</feature>
<name>A0AAD5RH79_9PEZI</name>
<feature type="compositionally biased region" description="Acidic residues" evidence="1">
    <location>
        <begin position="405"/>
        <end position="414"/>
    </location>
</feature>
<feature type="compositionally biased region" description="Polar residues" evidence="1">
    <location>
        <begin position="1081"/>
        <end position="1095"/>
    </location>
</feature>
<feature type="compositionally biased region" description="Polar residues" evidence="1">
    <location>
        <begin position="863"/>
        <end position="873"/>
    </location>
</feature>
<keyword evidence="3" id="KW-1185">Reference proteome</keyword>
<feature type="region of interest" description="Disordered" evidence="1">
    <location>
        <begin position="218"/>
        <end position="313"/>
    </location>
</feature>
<feature type="region of interest" description="Disordered" evidence="1">
    <location>
        <begin position="1009"/>
        <end position="1190"/>
    </location>
</feature>
<feature type="compositionally biased region" description="Low complexity" evidence="1">
    <location>
        <begin position="443"/>
        <end position="456"/>
    </location>
</feature>
<feature type="compositionally biased region" description="Polar residues" evidence="1">
    <location>
        <begin position="25"/>
        <end position="39"/>
    </location>
</feature>
<feature type="region of interest" description="Disordered" evidence="1">
    <location>
        <begin position="1"/>
        <end position="164"/>
    </location>
</feature>
<protein>
    <submittedName>
        <fullName evidence="2">Uncharacterized protein</fullName>
    </submittedName>
</protein>
<feature type="compositionally biased region" description="Basic and acidic residues" evidence="1">
    <location>
        <begin position="878"/>
        <end position="902"/>
    </location>
</feature>
<reference evidence="2" key="1">
    <citation type="submission" date="2022-07" db="EMBL/GenBank/DDBJ databases">
        <title>Draft genome sequence of Zalerion maritima ATCC 34329, a (micro)plastics degrading marine fungus.</title>
        <authorList>
            <person name="Paco A."/>
            <person name="Goncalves M.F.M."/>
            <person name="Rocha-Santos T.A.P."/>
            <person name="Alves A."/>
        </authorList>
    </citation>
    <scope>NUCLEOTIDE SEQUENCE</scope>
    <source>
        <strain evidence="2">ATCC 34329</strain>
    </source>
</reference>
<organism evidence="2 3">
    <name type="scientific">Zalerion maritima</name>
    <dbReference type="NCBI Taxonomy" id="339359"/>
    <lineage>
        <taxon>Eukaryota</taxon>
        <taxon>Fungi</taxon>
        <taxon>Dikarya</taxon>
        <taxon>Ascomycota</taxon>
        <taxon>Pezizomycotina</taxon>
        <taxon>Sordariomycetes</taxon>
        <taxon>Lulworthiomycetidae</taxon>
        <taxon>Lulworthiales</taxon>
        <taxon>Lulworthiaceae</taxon>
        <taxon>Zalerion</taxon>
    </lineage>
</organism>
<comment type="caution">
    <text evidence="2">The sequence shown here is derived from an EMBL/GenBank/DDBJ whole genome shotgun (WGS) entry which is preliminary data.</text>
</comment>
<feature type="compositionally biased region" description="Polar residues" evidence="1">
    <location>
        <begin position="772"/>
        <end position="783"/>
    </location>
</feature>
<feature type="compositionally biased region" description="Polar residues" evidence="1">
    <location>
        <begin position="153"/>
        <end position="164"/>
    </location>
</feature>
<evidence type="ECO:0000313" key="3">
    <source>
        <dbReference type="Proteomes" id="UP001201980"/>
    </source>
</evidence>
<sequence length="1319" mass="143892">MGNQPSAVEARGHHHHAPNKLSKPRTGSHSSSNGLLTNRLSHLSAHSHASQASHKTSLPSPAPNKQREPLSSPVQPDAHLPHLPPIPGRSLTTAAAPTRHRQNDINNQADWDYSYDDSKDNLPTLGRRRSLFRSKSVVDPERRQEKSHHKRSNSGGVQRRNSVANEQGANYYGEAITENWAVHPNQQRKSINYDLMSYESQRLLNTSEQRQTFVEEGPAMPETHDVSESTWKSSNPHPASAAPSVKNGEFGHASRASSDLSMYTTPMRRLSLRQPGIATRSKTEGPSRRHSRTTTPERSRRPSFMIGDDEDEMHLPLPPTIVYPGQPRVLTPCEDDYKQIGAFKLGSLRIVNGAASPSPMGSPSEKKVAKINGDDTPTKKQKIDGYFARKLGKTASKFLSPKPEADEEDAEEPGELQPTYLKEMPQIHSPIPSGPLVSPFATSISNLDSSVSSESSKPGTLSSPNLSKGTQDAKDISKNTSSRLELPSDYLPALKFNLTNSERPSKEELRTTSKHTAQEDQLFEDDQASDILSTGAEVLDVRNDPSAKPDPANPVSQRPKLDPTQRGSRTISRSDSGFVSSPTSDGASTHRSSGTSAVSSRLTKADSGYSSNVSLRSFQGNSKHNSLAAKALVPDKDFPPKRHPSSIASKRARSSFLVENVKEPNLDRSTEKLELEKKRPPSIPDREPSPPAVPDKDFPPLSPGNTSLNSSRFSLGPNQALQSTRQSRFSNSLRKSRLFMTPSPMPSQTASEPPMRRAGPTKSPLSPLSLVSGRSSAATSPSLPTEKPTKSGRLRRLLSGSGLQSQTSKSNLGLHQNHHLDSARIPNVPKHTENSLADHETKYPSASQRLALKTRESKETLMTILSITTSGSATPGGERQRSDRDRNFKKTKESLSIPERRNTMSGDVSEDQPGARRRMGRHEAPPLIHRNTVDGAAFPHFQLPQIHTAASYNNLDTMYATDGFDPDGYFAQEEKPRQVAASVGRTFNVASEAERSIYKRVAVQRQAEKEARASSSQASNMAGYLDPLSPVSAAPSPTTAHHRARAISRSGSLRVPPPLRPQSIPPTQNQTEALSRKSSREAIQSFPSSTPNSDDTGFVAPLRPENRKSTQSSSEAPPIPPQNPRRSTSSSRANSLSSDTGGPDWQPIVARRESMSSYSNVGGYATPPPPSRPASAAGYQTTNLQAPPSLHHRNSYDRPMVAAGPGYFEAQTRQLAAELGAGRHTIYSSGSIDTWSTGHVSYGPSPFPWDQYGHGSSLQGGHAPYVPRQKRRSSHVRPPNVPYRVLHSYNSPAYKGVPIWSRLLTTGPHRDIFILSSTI</sequence>
<feature type="compositionally biased region" description="Pro residues" evidence="1">
    <location>
        <begin position="1055"/>
        <end position="1064"/>
    </location>
</feature>
<feature type="region of interest" description="Disordered" evidence="1">
    <location>
        <begin position="355"/>
        <end position="794"/>
    </location>
</feature>
<feature type="region of interest" description="Disordered" evidence="1">
    <location>
        <begin position="820"/>
        <end position="919"/>
    </location>
</feature>
<feature type="compositionally biased region" description="Low complexity" evidence="1">
    <location>
        <begin position="1125"/>
        <end position="1138"/>
    </location>
</feature>
<feature type="compositionally biased region" description="Polar residues" evidence="1">
    <location>
        <begin position="565"/>
        <end position="625"/>
    </location>
</feature>
<feature type="compositionally biased region" description="Low complexity" evidence="1">
    <location>
        <begin position="233"/>
        <end position="244"/>
    </location>
</feature>
<feature type="compositionally biased region" description="Low complexity" evidence="1">
    <location>
        <begin position="40"/>
        <end position="54"/>
    </location>
</feature>
<feature type="compositionally biased region" description="Polar residues" evidence="1">
    <location>
        <begin position="457"/>
        <end position="470"/>
    </location>
</feature>
<dbReference type="EMBL" id="JAKWBI020000705">
    <property type="protein sequence ID" value="KAJ2892867.1"/>
    <property type="molecule type" value="Genomic_DNA"/>
</dbReference>
<feature type="compositionally biased region" description="Basic and acidic residues" evidence="1">
    <location>
        <begin position="660"/>
        <end position="698"/>
    </location>
</feature>
<feature type="compositionally biased region" description="Basic and acidic residues" evidence="1">
    <location>
        <begin position="364"/>
        <end position="383"/>
    </location>
</feature>
<dbReference type="Proteomes" id="UP001201980">
    <property type="component" value="Unassembled WGS sequence"/>
</dbReference>
<feature type="compositionally biased region" description="Polar residues" evidence="1">
    <location>
        <begin position="703"/>
        <end position="733"/>
    </location>
</feature>
<feature type="compositionally biased region" description="Basic and acidic residues" evidence="1">
    <location>
        <begin position="830"/>
        <end position="842"/>
    </location>
</feature>
<evidence type="ECO:0000313" key="2">
    <source>
        <dbReference type="EMBL" id="KAJ2892867.1"/>
    </source>
</evidence>
<feature type="compositionally biased region" description="Polar residues" evidence="1">
    <location>
        <begin position="255"/>
        <end position="264"/>
    </location>
</feature>
<evidence type="ECO:0000256" key="1">
    <source>
        <dbReference type="SAM" id="MobiDB-lite"/>
    </source>
</evidence>